<evidence type="ECO:0000259" key="6">
    <source>
        <dbReference type="Pfam" id="PF00889"/>
    </source>
</evidence>
<sequence>MLARLCTQRFLTNSSIRLFSVAAPVQVDKESLMKLRKRTGYSYVNCRKALVQFGPDKLDEAEKWLREVAVKEGWAKAAKLSNRATTQGLVGVASAGNVAAVVELSCETDFVARGANFKELLEQLTKSVLKHAKNNISHQGSGKIAVAEYDLETLKNEEGKTLREVVTMSVGKLGENINPKSLKAYFAPQGASLYGNSHPKDGTPEVNMGRFVSLIALKRNERPGIFPL</sequence>
<dbReference type="InterPro" id="IPR009060">
    <property type="entry name" value="UBA-like_sf"/>
</dbReference>
<accession>A0A8S1H2C3</accession>
<dbReference type="PANTHER" id="PTHR11741">
    <property type="entry name" value="ELONGATION FACTOR TS"/>
    <property type="match status" value="1"/>
</dbReference>
<comment type="similarity">
    <text evidence="1 5">Belongs to the EF-Ts family.</text>
</comment>
<dbReference type="Pfam" id="PF25025">
    <property type="entry name" value="EF-Ts_N"/>
    <property type="match status" value="1"/>
</dbReference>
<keyword evidence="8" id="KW-1185">Reference proteome</keyword>
<dbReference type="Gene3D" id="1.10.8.10">
    <property type="entry name" value="DNA helicase RuvA subunit, C-terminal domain"/>
    <property type="match status" value="1"/>
</dbReference>
<evidence type="ECO:0000313" key="7">
    <source>
        <dbReference type="EMBL" id="CAD6189661.1"/>
    </source>
</evidence>
<keyword evidence="2 5" id="KW-0251">Elongation factor</keyword>
<keyword evidence="4 5" id="KW-0496">Mitochondrion</keyword>
<dbReference type="InterPro" id="IPR001816">
    <property type="entry name" value="Transl_elong_EFTs/EF1B"/>
</dbReference>
<dbReference type="Pfam" id="PF00889">
    <property type="entry name" value="EF_TS"/>
    <property type="match status" value="1"/>
</dbReference>
<comment type="caution">
    <text evidence="7">The sequence shown here is derived from an EMBL/GenBank/DDBJ whole genome shotgun (WGS) entry which is preliminary data.</text>
</comment>
<dbReference type="OrthoDB" id="277235at2759"/>
<dbReference type="CDD" id="cd14275">
    <property type="entry name" value="UBA_EF-Ts"/>
    <property type="match status" value="1"/>
</dbReference>
<dbReference type="HAMAP" id="MF_00050">
    <property type="entry name" value="EF_Ts"/>
    <property type="match status" value="1"/>
</dbReference>
<dbReference type="InterPro" id="IPR036402">
    <property type="entry name" value="EF-Ts_dimer_sf"/>
</dbReference>
<reference evidence="7" key="1">
    <citation type="submission" date="2020-10" db="EMBL/GenBank/DDBJ databases">
        <authorList>
            <person name="Kikuchi T."/>
        </authorList>
    </citation>
    <scope>NUCLEOTIDE SEQUENCE</scope>
    <source>
        <strain evidence="7">NKZ352</strain>
    </source>
</reference>
<dbReference type="InterPro" id="IPR014039">
    <property type="entry name" value="Transl_elong_EFTs/EF1B_dimer"/>
</dbReference>
<feature type="domain" description="Translation elongation factor EFTs/EF1B dimerisation" evidence="6">
    <location>
        <begin position="99"/>
        <end position="218"/>
    </location>
</feature>
<keyword evidence="3 5" id="KW-0648">Protein biosynthesis</keyword>
<evidence type="ECO:0000256" key="4">
    <source>
        <dbReference type="ARBA" id="ARBA00023128"/>
    </source>
</evidence>
<dbReference type="GO" id="GO:0005739">
    <property type="term" value="C:mitochondrion"/>
    <property type="evidence" value="ECO:0007669"/>
    <property type="project" value="UniProtKB-SubCell"/>
</dbReference>
<dbReference type="GO" id="GO:0070125">
    <property type="term" value="P:mitochondrial translational elongation"/>
    <property type="evidence" value="ECO:0007669"/>
    <property type="project" value="TreeGrafter"/>
</dbReference>
<gene>
    <name evidence="5" type="primary">tsfm-1</name>
    <name evidence="7" type="ORF">CAUJ_LOCUS5580</name>
</gene>
<protein>
    <recommendedName>
        <fullName evidence="5">Elongation factor Ts, mitochondrial</fullName>
        <shortName evidence="5">EF-Ts</shortName>
        <shortName evidence="5">EF-TsMt</shortName>
    </recommendedName>
</protein>
<dbReference type="EMBL" id="CAJGYM010000011">
    <property type="protein sequence ID" value="CAD6189661.1"/>
    <property type="molecule type" value="Genomic_DNA"/>
</dbReference>
<dbReference type="AlphaFoldDB" id="A0A8S1H2C3"/>
<dbReference type="Gene3D" id="3.30.479.20">
    <property type="entry name" value="Elongation factor Ts, dimerisation domain"/>
    <property type="match status" value="1"/>
</dbReference>
<dbReference type="PANTHER" id="PTHR11741:SF0">
    <property type="entry name" value="ELONGATION FACTOR TS, MITOCHONDRIAL"/>
    <property type="match status" value="1"/>
</dbReference>
<evidence type="ECO:0000256" key="5">
    <source>
        <dbReference type="HAMAP-Rule" id="MF_03135"/>
    </source>
</evidence>
<proteinExistence type="inferred from homology"/>
<dbReference type="SUPFAM" id="SSF46934">
    <property type="entry name" value="UBA-like"/>
    <property type="match status" value="1"/>
</dbReference>
<dbReference type="InterPro" id="IPR018101">
    <property type="entry name" value="Transl_elong_Ts_CS"/>
</dbReference>
<dbReference type="SUPFAM" id="SSF54713">
    <property type="entry name" value="Elongation factor Ts (EF-Ts), dimerisation domain"/>
    <property type="match status" value="1"/>
</dbReference>
<comment type="subcellular location">
    <subcellularLocation>
        <location evidence="5">Mitochondrion</location>
    </subcellularLocation>
</comment>
<dbReference type="FunFam" id="1.10.8.10:FF:000031">
    <property type="entry name" value="Elongation factor Ts, mitochondrial"/>
    <property type="match status" value="1"/>
</dbReference>
<evidence type="ECO:0000256" key="3">
    <source>
        <dbReference type="ARBA" id="ARBA00022917"/>
    </source>
</evidence>
<dbReference type="PROSITE" id="PS01127">
    <property type="entry name" value="EF_TS_2"/>
    <property type="match status" value="1"/>
</dbReference>
<evidence type="ECO:0000256" key="2">
    <source>
        <dbReference type="ARBA" id="ARBA00022768"/>
    </source>
</evidence>
<comment type="function">
    <text evidence="5">Associates with the EF-Tu.GDP complex and induces the exchange of GDP to GTP. It remains bound to the aminoacyl-tRNA.EF-Tu.GTP complex up to the GTP hydrolysis stage on the ribosome.</text>
</comment>
<organism evidence="7 8">
    <name type="scientific">Caenorhabditis auriculariae</name>
    <dbReference type="NCBI Taxonomy" id="2777116"/>
    <lineage>
        <taxon>Eukaryota</taxon>
        <taxon>Metazoa</taxon>
        <taxon>Ecdysozoa</taxon>
        <taxon>Nematoda</taxon>
        <taxon>Chromadorea</taxon>
        <taxon>Rhabditida</taxon>
        <taxon>Rhabditina</taxon>
        <taxon>Rhabditomorpha</taxon>
        <taxon>Rhabditoidea</taxon>
        <taxon>Rhabditidae</taxon>
        <taxon>Peloderinae</taxon>
        <taxon>Caenorhabditis</taxon>
    </lineage>
</organism>
<dbReference type="Proteomes" id="UP000835052">
    <property type="component" value="Unassembled WGS sequence"/>
</dbReference>
<name>A0A8S1H2C3_9PELO</name>
<dbReference type="GO" id="GO:0003746">
    <property type="term" value="F:translation elongation factor activity"/>
    <property type="evidence" value="ECO:0007669"/>
    <property type="project" value="UniProtKB-UniRule"/>
</dbReference>
<evidence type="ECO:0000256" key="1">
    <source>
        <dbReference type="ARBA" id="ARBA00005532"/>
    </source>
</evidence>
<evidence type="ECO:0000313" key="8">
    <source>
        <dbReference type="Proteomes" id="UP000835052"/>
    </source>
</evidence>